<evidence type="ECO:0000313" key="3">
    <source>
        <dbReference type="WBParaSite" id="BXY_1445000.1"/>
    </source>
</evidence>
<sequence length="221" mass="24449">MGKERPEGARDAQLPQLKNRGGIYKRRGRCSVFTRFLESTNLATITASEYAVFRGAVTVPAAGSSGSVGSQALPTLRHWCHQLERRLGGPPARPAHLDQGALLRELVAQVGDLRNIVEQVLGRLPAQPAPPAVQPDQPLQPAVQPASPRIAESASMRKAPPWRSSALQFLFSGFRPQLLYFWFALKIKLLFNWRLIMAEVSDQFCSACSRPESSPSNRIRR</sequence>
<reference evidence="3" key="1">
    <citation type="submission" date="2016-11" db="UniProtKB">
        <authorList>
            <consortium name="WormBaseParasite"/>
        </authorList>
    </citation>
    <scope>IDENTIFICATION</scope>
</reference>
<feature type="compositionally biased region" description="Low complexity" evidence="1">
    <location>
        <begin position="134"/>
        <end position="146"/>
    </location>
</feature>
<evidence type="ECO:0000256" key="1">
    <source>
        <dbReference type="SAM" id="MobiDB-lite"/>
    </source>
</evidence>
<feature type="region of interest" description="Disordered" evidence="1">
    <location>
        <begin position="127"/>
        <end position="157"/>
    </location>
</feature>
<evidence type="ECO:0000313" key="2">
    <source>
        <dbReference type="Proteomes" id="UP000095284"/>
    </source>
</evidence>
<dbReference type="AlphaFoldDB" id="A0A1I7SN14"/>
<accession>A0A1I7SN14</accession>
<name>A0A1I7SN14_BURXY</name>
<dbReference type="Proteomes" id="UP000095284">
    <property type="component" value="Unplaced"/>
</dbReference>
<protein>
    <submittedName>
        <fullName evidence="3">Dystrobrevin alpha</fullName>
    </submittedName>
</protein>
<organism evidence="2 3">
    <name type="scientific">Bursaphelenchus xylophilus</name>
    <name type="common">Pinewood nematode worm</name>
    <name type="synonym">Aphelenchoides xylophilus</name>
    <dbReference type="NCBI Taxonomy" id="6326"/>
    <lineage>
        <taxon>Eukaryota</taxon>
        <taxon>Metazoa</taxon>
        <taxon>Ecdysozoa</taxon>
        <taxon>Nematoda</taxon>
        <taxon>Chromadorea</taxon>
        <taxon>Rhabditida</taxon>
        <taxon>Tylenchina</taxon>
        <taxon>Tylenchomorpha</taxon>
        <taxon>Aphelenchoidea</taxon>
        <taxon>Aphelenchoididae</taxon>
        <taxon>Bursaphelenchus</taxon>
    </lineage>
</organism>
<proteinExistence type="predicted"/>
<dbReference type="WBParaSite" id="BXY_1445000.1">
    <property type="protein sequence ID" value="BXY_1445000.1"/>
    <property type="gene ID" value="BXY_1445000"/>
</dbReference>